<evidence type="ECO:0000256" key="1">
    <source>
        <dbReference type="SAM" id="MobiDB-lite"/>
    </source>
</evidence>
<dbReference type="EMBL" id="GL376631">
    <property type="status" value="NOT_ANNOTATED_CDS"/>
    <property type="molecule type" value="Genomic_DNA"/>
</dbReference>
<dbReference type="InParanoid" id="K3WI79"/>
<name>K3WI79_GLOUD</name>
<protein>
    <submittedName>
        <fullName evidence="2">Uncharacterized protein</fullName>
    </submittedName>
</protein>
<accession>K3WI79</accession>
<feature type="region of interest" description="Disordered" evidence="1">
    <location>
        <begin position="1"/>
        <end position="49"/>
    </location>
</feature>
<organism evidence="2 3">
    <name type="scientific">Globisporangium ultimum (strain ATCC 200006 / CBS 805.95 / DAOM BR144)</name>
    <name type="common">Pythium ultimum</name>
    <dbReference type="NCBI Taxonomy" id="431595"/>
    <lineage>
        <taxon>Eukaryota</taxon>
        <taxon>Sar</taxon>
        <taxon>Stramenopiles</taxon>
        <taxon>Oomycota</taxon>
        <taxon>Peronosporomycetes</taxon>
        <taxon>Pythiales</taxon>
        <taxon>Pythiaceae</taxon>
        <taxon>Globisporangium</taxon>
    </lineage>
</organism>
<evidence type="ECO:0000313" key="3">
    <source>
        <dbReference type="Proteomes" id="UP000019132"/>
    </source>
</evidence>
<dbReference type="eggNOG" id="ENOG502STYK">
    <property type="taxonomic scope" value="Eukaryota"/>
</dbReference>
<feature type="compositionally biased region" description="Basic residues" evidence="1">
    <location>
        <begin position="1"/>
        <end position="17"/>
    </location>
</feature>
<sequence>MHAIASKKKQNTPHKKREPALRAVDEVVNDGETHEIPDEEDDDSNNNTPLLTQDMILQMFDGELDTYAALTSDRQQAHRNVQYIVENQVSGDFFRVRATKSSVQHRRSGSWSSSQFPLGDGAQTAEKGDDPLAALTVRAEMFRDAETAVVVMCQGIIAGLCWMDAFNLSARDRVLRSTSTNNVFACTYSAVADRSRQLFFIVLKYPFETVMCLCTTSFFPNTL</sequence>
<feature type="region of interest" description="Disordered" evidence="1">
    <location>
        <begin position="105"/>
        <end position="127"/>
    </location>
</feature>
<dbReference type="AlphaFoldDB" id="K3WI79"/>
<dbReference type="EnsemblProtists" id="PYU1_T004671">
    <property type="protein sequence ID" value="PYU1_T004671"/>
    <property type="gene ID" value="PYU1_G004660"/>
</dbReference>
<reference evidence="2" key="3">
    <citation type="submission" date="2015-02" db="UniProtKB">
        <authorList>
            <consortium name="EnsemblProtists"/>
        </authorList>
    </citation>
    <scope>IDENTIFICATION</scope>
    <source>
        <strain evidence="2">DAOM BR144</strain>
    </source>
</reference>
<dbReference type="VEuPathDB" id="FungiDB:PYU1_G004660"/>
<evidence type="ECO:0000313" key="2">
    <source>
        <dbReference type="EnsemblProtists" id="PYU1_T004671"/>
    </source>
</evidence>
<dbReference type="HOGENOM" id="CLU_1242288_0_0_1"/>
<reference evidence="3" key="2">
    <citation type="submission" date="2010-04" db="EMBL/GenBank/DDBJ databases">
        <authorList>
            <person name="Buell R."/>
            <person name="Hamilton J."/>
            <person name="Hostetler J."/>
        </authorList>
    </citation>
    <scope>NUCLEOTIDE SEQUENCE [LARGE SCALE GENOMIC DNA]</scope>
    <source>
        <strain evidence="3">DAOM:BR144</strain>
    </source>
</reference>
<feature type="compositionally biased region" description="Basic and acidic residues" evidence="1">
    <location>
        <begin position="18"/>
        <end position="36"/>
    </location>
</feature>
<keyword evidence="3" id="KW-1185">Reference proteome</keyword>
<dbReference type="Proteomes" id="UP000019132">
    <property type="component" value="Unassembled WGS sequence"/>
</dbReference>
<proteinExistence type="predicted"/>
<reference evidence="3" key="1">
    <citation type="journal article" date="2010" name="Genome Biol.">
        <title>Genome sequence of the necrotrophic plant pathogen Pythium ultimum reveals original pathogenicity mechanisms and effector repertoire.</title>
        <authorList>
            <person name="Levesque C.A."/>
            <person name="Brouwer H."/>
            <person name="Cano L."/>
            <person name="Hamilton J.P."/>
            <person name="Holt C."/>
            <person name="Huitema E."/>
            <person name="Raffaele S."/>
            <person name="Robideau G.P."/>
            <person name="Thines M."/>
            <person name="Win J."/>
            <person name="Zerillo M.M."/>
            <person name="Beakes G.W."/>
            <person name="Boore J.L."/>
            <person name="Busam D."/>
            <person name="Dumas B."/>
            <person name="Ferriera S."/>
            <person name="Fuerstenberg S.I."/>
            <person name="Gachon C.M."/>
            <person name="Gaulin E."/>
            <person name="Govers F."/>
            <person name="Grenville-Briggs L."/>
            <person name="Horner N."/>
            <person name="Hostetler J."/>
            <person name="Jiang R.H."/>
            <person name="Johnson J."/>
            <person name="Krajaejun T."/>
            <person name="Lin H."/>
            <person name="Meijer H.J."/>
            <person name="Moore B."/>
            <person name="Morris P."/>
            <person name="Phuntmart V."/>
            <person name="Puiu D."/>
            <person name="Shetty J."/>
            <person name="Stajich J.E."/>
            <person name="Tripathy S."/>
            <person name="Wawra S."/>
            <person name="van West P."/>
            <person name="Whitty B.R."/>
            <person name="Coutinho P.M."/>
            <person name="Henrissat B."/>
            <person name="Martin F."/>
            <person name="Thomas P.D."/>
            <person name="Tyler B.M."/>
            <person name="De Vries R.P."/>
            <person name="Kamoun S."/>
            <person name="Yandell M."/>
            <person name="Tisserat N."/>
            <person name="Buell C.R."/>
        </authorList>
    </citation>
    <scope>NUCLEOTIDE SEQUENCE</scope>
    <source>
        <strain evidence="3">DAOM:BR144</strain>
    </source>
</reference>